<dbReference type="Proteomes" id="UP001497383">
    <property type="component" value="Chromosome 8"/>
</dbReference>
<feature type="region of interest" description="Disordered" evidence="1">
    <location>
        <begin position="579"/>
        <end position="604"/>
    </location>
</feature>
<dbReference type="EMBL" id="OZ022412">
    <property type="protein sequence ID" value="CAK9442079.1"/>
    <property type="molecule type" value="Genomic_DNA"/>
</dbReference>
<feature type="domain" description="F-box" evidence="2">
    <location>
        <begin position="10"/>
        <end position="55"/>
    </location>
</feature>
<dbReference type="InterPro" id="IPR013087">
    <property type="entry name" value="Znf_C2H2_type"/>
</dbReference>
<evidence type="ECO:0000313" key="4">
    <source>
        <dbReference type="Proteomes" id="UP001497383"/>
    </source>
</evidence>
<dbReference type="Pfam" id="PF12937">
    <property type="entry name" value="F-box-like"/>
    <property type="match status" value="1"/>
</dbReference>
<keyword evidence="4" id="KW-1185">Reference proteome</keyword>
<evidence type="ECO:0000259" key="2">
    <source>
        <dbReference type="PROSITE" id="PS50181"/>
    </source>
</evidence>
<dbReference type="InterPro" id="IPR001810">
    <property type="entry name" value="F-box_dom"/>
</dbReference>
<protein>
    <recommendedName>
        <fullName evidence="2">F-box domain-containing protein</fullName>
    </recommendedName>
</protein>
<dbReference type="PROSITE" id="PS00028">
    <property type="entry name" value="ZINC_FINGER_C2H2_1"/>
    <property type="match status" value="1"/>
</dbReference>
<dbReference type="SUPFAM" id="SSF81383">
    <property type="entry name" value="F-box domain"/>
    <property type="match status" value="1"/>
</dbReference>
<dbReference type="RefSeq" id="XP_066832783.1">
    <property type="nucleotide sequence ID" value="XM_066976222.1"/>
</dbReference>
<reference evidence="3 4" key="1">
    <citation type="submission" date="2024-03" db="EMBL/GenBank/DDBJ databases">
        <authorList>
            <person name="Brejova B."/>
        </authorList>
    </citation>
    <scope>NUCLEOTIDE SEQUENCE [LARGE SCALE GENOMIC DNA]</scope>
    <source>
        <strain evidence="3 4">CBS 14171</strain>
    </source>
</reference>
<evidence type="ECO:0000313" key="3">
    <source>
        <dbReference type="EMBL" id="CAK9442079.1"/>
    </source>
</evidence>
<dbReference type="GeneID" id="92211041"/>
<accession>A0ABP0ZU04</accession>
<feature type="compositionally biased region" description="Basic and acidic residues" evidence="1">
    <location>
        <begin position="78"/>
        <end position="89"/>
    </location>
</feature>
<evidence type="ECO:0000256" key="1">
    <source>
        <dbReference type="SAM" id="MobiDB-lite"/>
    </source>
</evidence>
<gene>
    <name evidence="3" type="ORF">LODBEIA_P58450</name>
</gene>
<sequence>MSHNEASTNTMSLLDLPANVLANIISYLPQQSLINLATTNYAFYRPCLRKLYSHIVVSEAPPLRSGTSSDVQKKNKKKQDPPGSRKEDFQDSTQTVIYGFRSRRYAKLNLQMIYARLVVLLQALEINQELIGFVKKIHVFGKLNREIFDVVRRLSTKFVRLDCFYIEHQDEDDPIDTRHLDPTSHYMRDLDLEVARGRITELTIAIPAVPEGLAWLDSITSLSFGDNPVMTSWWINGYVERKLPPFKSLRKFRWVFHPALFDAPTGFLKLIPWEQLQQLELVFSYDEHALEDYLTECWSMIPESSLPCLQKLSIKQGAVYPTHAANEMYDLMMFKFLTHVASNLQYLSIRHALPPLGNFSDGVEGNYRRRYEMYIKVLPKIITRSSTANDFILSLPNLFQTFACYEQYMNTVLYNGCKCEYCNYYLSKLDKFLMHHKYYDHSTNRYKDMNASHLFSAIGRNLSKRMDQDKMVPQLDMLSYPLWDDAWDFHKVDEDAATVGAGGADLQLLKPFKCYDEEVIDQGEYDEDPTDQEATDISPNCEFGSELYSKIPKCIGHYTNDMIQEILNLHRGNAEQRVDEQEDGETIGNGDNNKTEANFDHFKDGGDSDTTHRFNIRRIYINGIVYNIGSELNGTHYYVNVYDDDDE</sequence>
<proteinExistence type="predicted"/>
<dbReference type="InterPro" id="IPR036047">
    <property type="entry name" value="F-box-like_dom_sf"/>
</dbReference>
<dbReference type="PROSITE" id="PS50181">
    <property type="entry name" value="FBOX"/>
    <property type="match status" value="1"/>
</dbReference>
<organism evidence="3 4">
    <name type="scientific">Lodderomyces beijingensis</name>
    <dbReference type="NCBI Taxonomy" id="1775926"/>
    <lineage>
        <taxon>Eukaryota</taxon>
        <taxon>Fungi</taxon>
        <taxon>Dikarya</taxon>
        <taxon>Ascomycota</taxon>
        <taxon>Saccharomycotina</taxon>
        <taxon>Pichiomycetes</taxon>
        <taxon>Debaryomycetaceae</taxon>
        <taxon>Candida/Lodderomyces clade</taxon>
        <taxon>Lodderomyces</taxon>
    </lineage>
</organism>
<feature type="region of interest" description="Disordered" evidence="1">
    <location>
        <begin position="63"/>
        <end position="90"/>
    </location>
</feature>
<feature type="compositionally biased region" description="Basic and acidic residues" evidence="1">
    <location>
        <begin position="593"/>
        <end position="604"/>
    </location>
</feature>
<name>A0ABP0ZU04_9ASCO</name>